<dbReference type="AlphaFoldDB" id="A0ABD3SDF8"/>
<feature type="region of interest" description="Disordered" evidence="2">
    <location>
        <begin position="307"/>
        <end position="338"/>
    </location>
</feature>
<organism evidence="4 5">
    <name type="scientific">Cyclostephanos tholiformis</name>
    <dbReference type="NCBI Taxonomy" id="382380"/>
    <lineage>
        <taxon>Eukaryota</taxon>
        <taxon>Sar</taxon>
        <taxon>Stramenopiles</taxon>
        <taxon>Ochrophyta</taxon>
        <taxon>Bacillariophyta</taxon>
        <taxon>Coscinodiscophyceae</taxon>
        <taxon>Thalassiosirophycidae</taxon>
        <taxon>Stephanodiscales</taxon>
        <taxon>Stephanodiscaceae</taxon>
        <taxon>Cyclostephanos</taxon>
    </lineage>
</organism>
<feature type="compositionally biased region" description="Basic and acidic residues" evidence="2">
    <location>
        <begin position="48"/>
        <end position="69"/>
    </location>
</feature>
<reference evidence="4 5" key="1">
    <citation type="submission" date="2024-10" db="EMBL/GenBank/DDBJ databases">
        <title>Updated reference genomes for cyclostephanoid diatoms.</title>
        <authorList>
            <person name="Roberts W.R."/>
            <person name="Alverson A.J."/>
        </authorList>
    </citation>
    <scope>NUCLEOTIDE SEQUENCE [LARGE SCALE GENOMIC DNA]</scope>
    <source>
        <strain evidence="4 5">AJA228-03</strain>
    </source>
</reference>
<proteinExistence type="predicted"/>
<accession>A0ABD3SDF8</accession>
<feature type="region of interest" description="Disordered" evidence="2">
    <location>
        <begin position="825"/>
        <end position="865"/>
    </location>
</feature>
<sequence>MDDHPFNNINMSSTSMLPDRYHHHQQQLYHHHHKQQQQYQPPPRQHRQQQEQLRRPIDDPAPRASRHDSTTTSANDVVAVPPGGEVVTTPHPTDVLCGRGGRINSHPGNVRFRSLVEMNRRRYLDVMTRKAEKARIAASIVACVRAHGGGGGGGGGRFLKEDAASGTWIEIGDERAIKKTGQALRECAPELRAQEQQRQHGGRSSSSSSSSKKKTRTMKPDDDFDAGEHDLFGVGDYGGGGGGGDDVAHDGTTSGEDGEGETSFDPLPYKKGTDDDGHVTFDDFDAGDHDLFGVGNYGGGGCCGGDILHESSEGGESSSEQQQGKPKHRPGPPEREGLSAVISAAARASLWIRHTKGGLSKGLRRSLSSSSGEKNSTPEIPDDRVLARMRAEYRKIQQLQAEQMRMMEQHNQIASGHQQRDQYPRACDPRWSRTSNRSGEDLHWSGNSNESTRSNELEYSNRSGESHGLETTFDSGGCYGDEFQSMLDSGESSALNVKEEYLKLQRLMLQRDQLARLNAHQQQLIAASLLNDGGVLPVDVDFGSVGGVAAKVSDYSQSKRKDSKKSLLERQHEIIKEEQRRLEQLRDMQKQLLEQQALQQQQHHLMMIMMSTAQEQLMTQQLQNHDTAVSDSSHRLHKRDMMSSSISLGTDAIAEDASFIGRASVVHAQESLMDMSTSLLGNVTDLQAEESFNSSYLGLSDKGMSSFLGGSEVQAQESFKWSNLEFSDMDMSNPLIMLSKNGDDHKVDDLQDSMTSMCISDPDLGVSVASLKSLISSRSKSSRSKSSRSTMSFQSSRSTIKSQSIDSKSSSDWLNHFKSVESIVDGQFDPWDEEVEEVDEDAENSDGEMSALSAPRMGRTASGKR</sequence>
<evidence type="ECO:0000313" key="4">
    <source>
        <dbReference type="EMBL" id="KAL3822591.1"/>
    </source>
</evidence>
<dbReference type="PANTHER" id="PTHR46007">
    <property type="entry name" value="MEDIATOR OF RNA POLYMERASE II TRANSCRIPTION SUBUNIT 12"/>
    <property type="match status" value="1"/>
</dbReference>
<feature type="compositionally biased region" description="Low complexity" evidence="2">
    <location>
        <begin position="787"/>
        <end position="810"/>
    </location>
</feature>
<feature type="compositionally biased region" description="Polar residues" evidence="2">
    <location>
        <begin position="445"/>
        <end position="463"/>
    </location>
</feature>
<dbReference type="PANTHER" id="PTHR46007:SF8">
    <property type="entry name" value="C2H2-TYPE DOMAIN-CONTAINING PROTEIN"/>
    <property type="match status" value="1"/>
</dbReference>
<feature type="compositionally biased region" description="Acidic residues" evidence="2">
    <location>
        <begin position="830"/>
        <end position="846"/>
    </location>
</feature>
<protein>
    <recommendedName>
        <fullName evidence="3">DUF6824 domain-containing protein</fullName>
    </recommendedName>
</protein>
<dbReference type="InterPro" id="IPR049227">
    <property type="entry name" value="DUF6824"/>
</dbReference>
<gene>
    <name evidence="4" type="ORF">ACHAXA_011510</name>
</gene>
<feature type="region of interest" description="Disordered" evidence="2">
    <location>
        <begin position="22"/>
        <end position="93"/>
    </location>
</feature>
<dbReference type="Proteomes" id="UP001530377">
    <property type="component" value="Unassembled WGS sequence"/>
</dbReference>
<dbReference type="InterPro" id="IPR051647">
    <property type="entry name" value="Mediator_comp_sub12"/>
</dbReference>
<feature type="domain" description="DUF6824" evidence="3">
    <location>
        <begin position="94"/>
        <end position="186"/>
    </location>
</feature>
<feature type="compositionally biased region" description="Basic residues" evidence="2">
    <location>
        <begin position="22"/>
        <end position="35"/>
    </location>
</feature>
<feature type="region of interest" description="Disordered" evidence="2">
    <location>
        <begin position="191"/>
        <end position="274"/>
    </location>
</feature>
<name>A0ABD3SDF8_9STRA</name>
<feature type="compositionally biased region" description="Gly residues" evidence="2">
    <location>
        <begin position="235"/>
        <end position="245"/>
    </location>
</feature>
<feature type="compositionally biased region" description="Basic and acidic residues" evidence="2">
    <location>
        <begin position="218"/>
        <end position="231"/>
    </location>
</feature>
<evidence type="ECO:0000256" key="2">
    <source>
        <dbReference type="SAM" id="MobiDB-lite"/>
    </source>
</evidence>
<evidence type="ECO:0000259" key="3">
    <source>
        <dbReference type="Pfam" id="PF20710"/>
    </source>
</evidence>
<evidence type="ECO:0000313" key="5">
    <source>
        <dbReference type="Proteomes" id="UP001530377"/>
    </source>
</evidence>
<comment type="caution">
    <text evidence="4">The sequence shown here is derived from an EMBL/GenBank/DDBJ whole genome shotgun (WGS) entry which is preliminary data.</text>
</comment>
<feature type="region of interest" description="Disordered" evidence="2">
    <location>
        <begin position="411"/>
        <end position="473"/>
    </location>
</feature>
<keyword evidence="1" id="KW-0175">Coiled coil</keyword>
<feature type="region of interest" description="Disordered" evidence="2">
    <location>
        <begin position="779"/>
        <end position="810"/>
    </location>
</feature>
<keyword evidence="5" id="KW-1185">Reference proteome</keyword>
<dbReference type="EMBL" id="JALLPB020000061">
    <property type="protein sequence ID" value="KAL3822591.1"/>
    <property type="molecule type" value="Genomic_DNA"/>
</dbReference>
<dbReference type="Pfam" id="PF20710">
    <property type="entry name" value="DUF6824"/>
    <property type="match status" value="1"/>
</dbReference>
<feature type="region of interest" description="Disordered" evidence="2">
    <location>
        <begin position="361"/>
        <end position="384"/>
    </location>
</feature>
<evidence type="ECO:0000256" key="1">
    <source>
        <dbReference type="SAM" id="Coils"/>
    </source>
</evidence>
<feature type="coiled-coil region" evidence="1">
    <location>
        <begin position="565"/>
        <end position="602"/>
    </location>
</feature>
<feature type="compositionally biased region" description="Low complexity" evidence="2">
    <location>
        <begin position="314"/>
        <end position="324"/>
    </location>
</feature>
<feature type="compositionally biased region" description="Basic and acidic residues" evidence="2">
    <location>
        <begin position="418"/>
        <end position="431"/>
    </location>
</feature>